<evidence type="ECO:0000256" key="1">
    <source>
        <dbReference type="SAM" id="Phobius"/>
    </source>
</evidence>
<dbReference type="Pfam" id="PF04531">
    <property type="entry name" value="Phage_holin_1"/>
    <property type="match status" value="1"/>
</dbReference>
<gene>
    <name evidence="2" type="ORF">HMPREF0556_10974</name>
</gene>
<dbReference type="eggNOG" id="COG5546">
    <property type="taxonomic scope" value="Bacteria"/>
</dbReference>
<keyword evidence="1" id="KW-0472">Membrane</keyword>
<comment type="caution">
    <text evidence="2">The sequence shown here is derived from an EMBL/GenBank/DDBJ whole genome shotgun (WGS) entry which is preliminary data.</text>
</comment>
<name>D7UXL3_LISGR</name>
<dbReference type="HOGENOM" id="CLU_170163_0_0_9"/>
<organism evidence="2 3">
    <name type="scientific">Listeria grayi DSM 20601</name>
    <dbReference type="NCBI Taxonomy" id="525367"/>
    <lineage>
        <taxon>Bacteria</taxon>
        <taxon>Bacillati</taxon>
        <taxon>Bacillota</taxon>
        <taxon>Bacilli</taxon>
        <taxon>Bacillales</taxon>
        <taxon>Listeriaceae</taxon>
        <taxon>Listeria</taxon>
    </lineage>
</organism>
<feature type="transmembrane region" description="Helical" evidence="1">
    <location>
        <begin position="51"/>
        <end position="70"/>
    </location>
</feature>
<evidence type="ECO:0000313" key="3">
    <source>
        <dbReference type="Proteomes" id="UP000010119"/>
    </source>
</evidence>
<dbReference type="STRING" id="525367.HMPREF0556_10974"/>
<protein>
    <submittedName>
        <fullName evidence="2">Holin, phage phi LC3 family</fullName>
    </submittedName>
</protein>
<proteinExistence type="predicted"/>
<reference evidence="2" key="1">
    <citation type="submission" date="2010-06" db="EMBL/GenBank/DDBJ databases">
        <authorList>
            <person name="Muzny D."/>
            <person name="Qin X."/>
            <person name="Buhay C."/>
            <person name="Dugan-Rocha S."/>
            <person name="Ding Y."/>
            <person name="Chen G."/>
            <person name="Hawes A."/>
            <person name="Holder M."/>
            <person name="Jhangiani S."/>
            <person name="Johnson A."/>
            <person name="Khan Z."/>
            <person name="Li Z."/>
            <person name="Liu W."/>
            <person name="Liu X."/>
            <person name="Perez L."/>
            <person name="Shen H."/>
            <person name="Wang Q."/>
            <person name="Watt J."/>
            <person name="Xi L."/>
            <person name="Xin Y."/>
            <person name="Zhou J."/>
            <person name="Deng J."/>
            <person name="Jiang H."/>
            <person name="Liu Y."/>
            <person name="Qu J."/>
            <person name="Song X.-Z."/>
            <person name="Zhang L."/>
            <person name="Villasana D."/>
            <person name="Johnson A."/>
            <person name="Liu J."/>
            <person name="Liyanage D."/>
            <person name="Lorensuhewa L."/>
            <person name="Robinson T."/>
            <person name="Song A."/>
            <person name="Song B.-B."/>
            <person name="Dinh H."/>
            <person name="Thornton R."/>
            <person name="Coyle M."/>
            <person name="Francisco L."/>
            <person name="Jackson L."/>
            <person name="Javaid M."/>
            <person name="Korchina V."/>
            <person name="Kovar C."/>
            <person name="Mata R."/>
            <person name="Mathew T."/>
            <person name="Ngo R."/>
            <person name="Nguyen L."/>
            <person name="Nguyen N."/>
            <person name="Okwuonu G."/>
            <person name="Ongeri F."/>
            <person name="Pham C."/>
            <person name="Simmons D."/>
            <person name="Wilczek-Boney K."/>
            <person name="Hale W."/>
            <person name="Jakkamsetti A."/>
            <person name="Pham P."/>
            <person name="Ruth R."/>
            <person name="San Lucas F."/>
            <person name="Warren J."/>
            <person name="Zhang J."/>
            <person name="Zhao Z."/>
            <person name="Zhou C."/>
            <person name="Zhu D."/>
            <person name="Lee S."/>
            <person name="Bess C."/>
            <person name="Blankenburg K."/>
            <person name="Forbes L."/>
            <person name="Fu Q."/>
            <person name="Gubbala S."/>
            <person name="Hirani K."/>
            <person name="Jayaseelan J.C."/>
            <person name="Lara F."/>
            <person name="Munidasa M."/>
            <person name="Palculict T."/>
            <person name="Patil S."/>
            <person name="Pu L.-L."/>
            <person name="Saada N."/>
            <person name="Tang L."/>
            <person name="Weissenberger G."/>
            <person name="Zhu Y."/>
            <person name="Hemphill L."/>
            <person name="Shang Y."/>
            <person name="Youmans B."/>
            <person name="Ayvaz T."/>
            <person name="Ross M."/>
            <person name="Santibanez J."/>
            <person name="Aqrawi P."/>
            <person name="Gross S."/>
            <person name="Joshi V."/>
            <person name="Fowler G."/>
            <person name="Nazareth L."/>
            <person name="Reid J."/>
            <person name="Worley K."/>
            <person name="Petrosino J."/>
            <person name="Highlander S."/>
            <person name="Gibbs R."/>
        </authorList>
    </citation>
    <scope>NUCLEOTIDE SEQUENCE [LARGE SCALE GENOMIC DNA]</scope>
    <source>
        <strain evidence="2">DSM 20601</strain>
    </source>
</reference>
<accession>D7UXL3</accession>
<keyword evidence="1" id="KW-1133">Transmembrane helix</keyword>
<feature type="transmembrane region" description="Helical" evidence="1">
    <location>
        <begin position="12"/>
        <end position="31"/>
    </location>
</feature>
<evidence type="ECO:0000313" key="2">
    <source>
        <dbReference type="EMBL" id="EFI84421.1"/>
    </source>
</evidence>
<sequence length="94" mass="10728">MKNFNWQVRFKNWRTWVLTLVTLGTIVWTAGGFQLSDLDSWTQLGHAFMTFLNKPVAIVAVLSALIANYVDPTTHGLSDSKQVLNYTEPRKDDK</sequence>
<dbReference type="RefSeq" id="WP_003758178.1">
    <property type="nucleotide sequence ID" value="NZ_GL538353.1"/>
</dbReference>
<dbReference type="NCBIfam" id="TIGR01598">
    <property type="entry name" value="holin_phiLC3"/>
    <property type="match status" value="1"/>
</dbReference>
<dbReference type="AlphaFoldDB" id="D7UXL3"/>
<keyword evidence="1" id="KW-0812">Transmembrane</keyword>
<dbReference type="EMBL" id="ACCR02000003">
    <property type="protein sequence ID" value="EFI84421.1"/>
    <property type="molecule type" value="Genomic_DNA"/>
</dbReference>
<keyword evidence="3" id="KW-1185">Reference proteome</keyword>
<dbReference type="Proteomes" id="UP000010119">
    <property type="component" value="Unassembled WGS sequence"/>
</dbReference>
<dbReference type="InterPro" id="IPR006485">
    <property type="entry name" value="Phage-like_holin"/>
</dbReference>